<dbReference type="PANTHER" id="PTHR43293">
    <property type="entry name" value="ACETATE COA-TRANSFERASE YDIF"/>
    <property type="match status" value="1"/>
</dbReference>
<dbReference type="SUPFAM" id="SSF100950">
    <property type="entry name" value="NagB/RpiA/CoA transferase-like"/>
    <property type="match status" value="1"/>
</dbReference>
<sequence length="307" mass="33844">MLLFRVGEKVTSLQNAVATFIRDGCSVAMCLGLEHAVPFAASHEIIRQGKNDLTLIGPISDTAFDQLVGAGCVSKVMAAWVGNVSHGMGYCFSRAYAERLVKMVDYSNLSIALALQAASLGIPYIPSKTLIGSDILDGLVAEGLAKLSECPFTGEKLVLLKAVKPDIAVVHVQRCDDRGYAQMWGSLGIVREACQAADKVIVTAEEVVDHETITLDPNSVICPPYKVAAVCQVRYGAHPSPLAGYYNRDHGCFREYYEMSRTREGFRKWIEKWIVNVRSRDDYLKLIDLQAITIAKRLESRGRMYGY</sequence>
<dbReference type="EMBL" id="DRWN01000059">
    <property type="protein sequence ID" value="HHK68908.1"/>
    <property type="molecule type" value="Genomic_DNA"/>
</dbReference>
<dbReference type="Gene3D" id="3.30.30.40">
    <property type="match status" value="1"/>
</dbReference>
<proteinExistence type="predicted"/>
<name>A0A7C5QDX1_CALS0</name>
<dbReference type="GO" id="GO:0008410">
    <property type="term" value="F:CoA-transferase activity"/>
    <property type="evidence" value="ECO:0007669"/>
    <property type="project" value="InterPro"/>
</dbReference>
<organism evidence="1">
    <name type="scientific">Caldiarchaeum subterraneum</name>
    <dbReference type="NCBI Taxonomy" id="311458"/>
    <lineage>
        <taxon>Archaea</taxon>
        <taxon>Nitrososphaerota</taxon>
        <taxon>Candidatus Caldarchaeales</taxon>
        <taxon>Candidatus Caldarchaeaceae</taxon>
        <taxon>Candidatus Caldarchaeum</taxon>
    </lineage>
</organism>
<dbReference type="SMART" id="SM00882">
    <property type="entry name" value="CoA_trans"/>
    <property type="match status" value="1"/>
</dbReference>
<evidence type="ECO:0000313" key="1">
    <source>
        <dbReference type="EMBL" id="HHK68908.1"/>
    </source>
</evidence>
<reference evidence="1" key="1">
    <citation type="journal article" date="2020" name="mSystems">
        <title>Genome- and Community-Level Interaction Insights into Carbon Utilization and Element Cycling Functions of Hydrothermarchaeota in Hydrothermal Sediment.</title>
        <authorList>
            <person name="Zhou Z."/>
            <person name="Liu Y."/>
            <person name="Xu W."/>
            <person name="Pan J."/>
            <person name="Luo Z.H."/>
            <person name="Li M."/>
        </authorList>
    </citation>
    <scope>NUCLEOTIDE SEQUENCE [LARGE SCALE GENOMIC DNA]</scope>
    <source>
        <strain evidence="1">SpSt-1056</strain>
    </source>
</reference>
<dbReference type="AlphaFoldDB" id="A0A7C5QDX1"/>
<dbReference type="InterPro" id="IPR037171">
    <property type="entry name" value="NagB/RpiA_transferase-like"/>
</dbReference>
<gene>
    <name evidence="1" type="ORF">ENM11_07140</name>
</gene>
<protein>
    <submittedName>
        <fullName evidence="1">CoA transferase subunit A</fullName>
    </submittedName>
</protein>
<dbReference type="Pfam" id="PF01144">
    <property type="entry name" value="CoA_trans"/>
    <property type="match status" value="1"/>
</dbReference>
<dbReference type="Gene3D" id="3.40.1080.10">
    <property type="entry name" value="Glutaconate Coenzyme A-transferase"/>
    <property type="match status" value="1"/>
</dbReference>
<keyword evidence="1" id="KW-0808">Transferase</keyword>
<accession>A0A7C5QDX1</accession>
<comment type="caution">
    <text evidence="1">The sequence shown here is derived from an EMBL/GenBank/DDBJ whole genome shotgun (WGS) entry which is preliminary data.</text>
</comment>
<dbReference type="PANTHER" id="PTHR43293:SF3">
    <property type="entry name" value="CHOLESTEROL RING-CLEAVING HYDROLASE IPDB SUBUNIT"/>
    <property type="match status" value="1"/>
</dbReference>
<dbReference type="InterPro" id="IPR004165">
    <property type="entry name" value="CoA_trans_fam_I"/>
</dbReference>